<accession>A0A919YQL8</accession>
<dbReference type="Gene3D" id="1.10.260.40">
    <property type="entry name" value="lambda repressor-like DNA-binding domains"/>
    <property type="match status" value="1"/>
</dbReference>
<dbReference type="Proteomes" id="UP000683139">
    <property type="component" value="Unassembled WGS sequence"/>
</dbReference>
<feature type="domain" description="HTH cro/C1-type" evidence="1">
    <location>
        <begin position="8"/>
        <end position="64"/>
    </location>
</feature>
<dbReference type="RefSeq" id="WP_213519545.1">
    <property type="nucleotide sequence ID" value="NZ_BOSE01000011.1"/>
</dbReference>
<dbReference type="InterPro" id="IPR010982">
    <property type="entry name" value="Lambda_DNA-bd_dom_sf"/>
</dbReference>
<keyword evidence="3" id="KW-1185">Reference proteome</keyword>
<dbReference type="GO" id="GO:0003677">
    <property type="term" value="F:DNA binding"/>
    <property type="evidence" value="ECO:0007669"/>
    <property type="project" value="InterPro"/>
</dbReference>
<evidence type="ECO:0000313" key="3">
    <source>
        <dbReference type="Proteomes" id="UP000683139"/>
    </source>
</evidence>
<dbReference type="SUPFAM" id="SSF47413">
    <property type="entry name" value="lambda repressor-like DNA-binding domains"/>
    <property type="match status" value="1"/>
</dbReference>
<evidence type="ECO:0000313" key="2">
    <source>
        <dbReference type="EMBL" id="GIP18887.1"/>
    </source>
</evidence>
<dbReference type="AlphaFoldDB" id="A0A919YQL8"/>
<dbReference type="PROSITE" id="PS50943">
    <property type="entry name" value="HTH_CROC1"/>
    <property type="match status" value="1"/>
</dbReference>
<reference evidence="2" key="1">
    <citation type="submission" date="2021-03" db="EMBL/GenBank/DDBJ databases">
        <title>Antimicrobial resistance genes in bacteria isolated from Japanese honey, and their potential for conferring macrolide and lincosamide resistance in the American foulbrood pathogen Paenibacillus larvae.</title>
        <authorList>
            <person name="Okamoto M."/>
            <person name="Kumagai M."/>
            <person name="Kanamori H."/>
            <person name="Takamatsu D."/>
        </authorList>
    </citation>
    <scope>NUCLEOTIDE SEQUENCE</scope>
    <source>
        <strain evidence="2">J40TS1</strain>
    </source>
</reference>
<sequence length="125" mass="14196">MQDIKARIRWLRKQHGLTMAQFAKSIQVSPGNVGDWESEKRPSVPGAQALIQIAKTYDVSIDWLLMGAASQPAVSNQSYSAYIKPEYAAHPELYQQLTELALTMTEEELLRLIHSIQQHEDYRIG</sequence>
<dbReference type="EMBL" id="BOSE01000011">
    <property type="protein sequence ID" value="GIP18887.1"/>
    <property type="molecule type" value="Genomic_DNA"/>
</dbReference>
<dbReference type="CDD" id="cd00093">
    <property type="entry name" value="HTH_XRE"/>
    <property type="match status" value="1"/>
</dbReference>
<protein>
    <recommendedName>
        <fullName evidence="1">HTH cro/C1-type domain-containing protein</fullName>
    </recommendedName>
</protein>
<proteinExistence type="predicted"/>
<dbReference type="InterPro" id="IPR001387">
    <property type="entry name" value="Cro/C1-type_HTH"/>
</dbReference>
<dbReference type="Pfam" id="PF01381">
    <property type="entry name" value="HTH_3"/>
    <property type="match status" value="1"/>
</dbReference>
<name>A0A919YQL8_9BACL</name>
<gene>
    <name evidence="2" type="ORF">J40TS1_45290</name>
</gene>
<evidence type="ECO:0000259" key="1">
    <source>
        <dbReference type="PROSITE" id="PS50943"/>
    </source>
</evidence>
<comment type="caution">
    <text evidence="2">The sequence shown here is derived from an EMBL/GenBank/DDBJ whole genome shotgun (WGS) entry which is preliminary data.</text>
</comment>
<organism evidence="2 3">
    <name type="scientific">Paenibacillus montaniterrae</name>
    <dbReference type="NCBI Taxonomy" id="429341"/>
    <lineage>
        <taxon>Bacteria</taxon>
        <taxon>Bacillati</taxon>
        <taxon>Bacillota</taxon>
        <taxon>Bacilli</taxon>
        <taxon>Bacillales</taxon>
        <taxon>Paenibacillaceae</taxon>
        <taxon>Paenibacillus</taxon>
    </lineage>
</organism>
<dbReference type="SMART" id="SM00530">
    <property type="entry name" value="HTH_XRE"/>
    <property type="match status" value="1"/>
</dbReference>